<comment type="caution">
    <text evidence="2">The sequence shown here is derived from an EMBL/GenBank/DDBJ whole genome shotgun (WGS) entry which is preliminary data.</text>
</comment>
<gene>
    <name evidence="2" type="ORF">ACE3NQ_12435</name>
</gene>
<reference evidence="2 3" key="1">
    <citation type="submission" date="2024-09" db="EMBL/GenBank/DDBJ databases">
        <authorList>
            <person name="Ruan L."/>
        </authorList>
    </citation>
    <scope>NUCLEOTIDE SEQUENCE [LARGE SCALE GENOMIC DNA]</scope>
    <source>
        <strain evidence="2 3">D33</strain>
    </source>
</reference>
<accession>A0ABV5B7Q1</accession>
<organism evidence="2 3">
    <name type="scientific">Paenibacillus terreus</name>
    <dbReference type="NCBI Taxonomy" id="1387834"/>
    <lineage>
        <taxon>Bacteria</taxon>
        <taxon>Bacillati</taxon>
        <taxon>Bacillota</taxon>
        <taxon>Bacilli</taxon>
        <taxon>Bacillales</taxon>
        <taxon>Paenibacillaceae</taxon>
        <taxon>Paenibacillus</taxon>
    </lineage>
</organism>
<feature type="chain" id="PRO_5045572180" evidence="1">
    <location>
        <begin position="26"/>
        <end position="222"/>
    </location>
</feature>
<sequence length="222" mass="24213">MKKSATTFLAAALFATTAATVPVSANESTLYGTTSEEISSNGTISLDPENRSDDVIISDVMTFDEIVKEMSEDMNISISEASSIVKNSNGMNSLSDAQLAAATYRTFSKYLDVSPVYQPQIKFYCETTEGGGSFRGIVQIVNYQMDRRDGNVTKQFSGTLFAHLEHANKIHWIVNGDFYHNGNTNISGGGSIGLKGMGEITFSISGDANHFTYFYDDGDFLY</sequence>
<evidence type="ECO:0000313" key="3">
    <source>
        <dbReference type="Proteomes" id="UP001580407"/>
    </source>
</evidence>
<dbReference type="Proteomes" id="UP001580407">
    <property type="component" value="Unassembled WGS sequence"/>
</dbReference>
<keyword evidence="1" id="KW-0732">Signal</keyword>
<protein>
    <submittedName>
        <fullName evidence="2">Uncharacterized protein</fullName>
    </submittedName>
</protein>
<dbReference type="RefSeq" id="WP_375525504.1">
    <property type="nucleotide sequence ID" value="NZ_JBHILM010000012.1"/>
</dbReference>
<proteinExistence type="predicted"/>
<evidence type="ECO:0000256" key="1">
    <source>
        <dbReference type="SAM" id="SignalP"/>
    </source>
</evidence>
<name>A0ABV5B7Q1_9BACL</name>
<dbReference type="EMBL" id="JBHILM010000012">
    <property type="protein sequence ID" value="MFB5681723.1"/>
    <property type="molecule type" value="Genomic_DNA"/>
</dbReference>
<feature type="signal peptide" evidence="1">
    <location>
        <begin position="1"/>
        <end position="25"/>
    </location>
</feature>
<keyword evidence="3" id="KW-1185">Reference proteome</keyword>
<evidence type="ECO:0000313" key="2">
    <source>
        <dbReference type="EMBL" id="MFB5681723.1"/>
    </source>
</evidence>